<dbReference type="Proteomes" id="UP000287651">
    <property type="component" value="Unassembled WGS sequence"/>
</dbReference>
<comment type="caution">
    <text evidence="2">The sequence shown here is derived from an EMBL/GenBank/DDBJ whole genome shotgun (WGS) entry which is preliminary data.</text>
</comment>
<evidence type="ECO:0000256" key="1">
    <source>
        <dbReference type="SAM" id="MobiDB-lite"/>
    </source>
</evidence>
<name>A0A427AAR5_ENSVE</name>
<accession>A0A427AAR5</accession>
<gene>
    <name evidence="2" type="ORF">B296_00003212</name>
</gene>
<evidence type="ECO:0000313" key="3">
    <source>
        <dbReference type="Proteomes" id="UP000287651"/>
    </source>
</evidence>
<sequence length="93" mass="10275">MWRPIRAPPGRTAFERRGLPRPAGTRLYRFDGASNRRLSLDRIRLGSRGPQCGASPNTDAEGRASQLGLKKRLVNVVTRDATLSSHEDESSSD</sequence>
<organism evidence="2 3">
    <name type="scientific">Ensete ventricosum</name>
    <name type="common">Abyssinian banana</name>
    <name type="synonym">Musa ensete</name>
    <dbReference type="NCBI Taxonomy" id="4639"/>
    <lineage>
        <taxon>Eukaryota</taxon>
        <taxon>Viridiplantae</taxon>
        <taxon>Streptophyta</taxon>
        <taxon>Embryophyta</taxon>
        <taxon>Tracheophyta</taxon>
        <taxon>Spermatophyta</taxon>
        <taxon>Magnoliopsida</taxon>
        <taxon>Liliopsida</taxon>
        <taxon>Zingiberales</taxon>
        <taxon>Musaceae</taxon>
        <taxon>Ensete</taxon>
    </lineage>
</organism>
<evidence type="ECO:0000313" key="2">
    <source>
        <dbReference type="EMBL" id="RRT73314.1"/>
    </source>
</evidence>
<dbReference type="AlphaFoldDB" id="A0A427AAR5"/>
<dbReference type="EMBL" id="AMZH03003128">
    <property type="protein sequence ID" value="RRT73314.1"/>
    <property type="molecule type" value="Genomic_DNA"/>
</dbReference>
<feature type="region of interest" description="Disordered" evidence="1">
    <location>
        <begin position="46"/>
        <end position="66"/>
    </location>
</feature>
<proteinExistence type="predicted"/>
<reference evidence="2 3" key="1">
    <citation type="journal article" date="2014" name="Agronomy (Basel)">
        <title>A Draft Genome Sequence for Ensete ventricosum, the Drought-Tolerant Tree Against Hunger.</title>
        <authorList>
            <person name="Harrison J."/>
            <person name="Moore K.A."/>
            <person name="Paszkiewicz K."/>
            <person name="Jones T."/>
            <person name="Grant M."/>
            <person name="Ambacheew D."/>
            <person name="Muzemil S."/>
            <person name="Studholme D.J."/>
        </authorList>
    </citation>
    <scope>NUCLEOTIDE SEQUENCE [LARGE SCALE GENOMIC DNA]</scope>
</reference>
<feature type="region of interest" description="Disordered" evidence="1">
    <location>
        <begin position="1"/>
        <end position="27"/>
    </location>
</feature>
<protein>
    <submittedName>
        <fullName evidence="2">Uncharacterized protein</fullName>
    </submittedName>
</protein>